<reference evidence="3" key="1">
    <citation type="submission" date="2018-06" db="EMBL/GenBank/DDBJ databases">
        <authorList>
            <person name="Zhirakovskaya E."/>
        </authorList>
    </citation>
    <scope>NUCLEOTIDE SEQUENCE</scope>
</reference>
<gene>
    <name evidence="3" type="ORF">MNBD_GAMMA12-3383</name>
</gene>
<keyword evidence="1" id="KW-0677">Repeat</keyword>
<dbReference type="EMBL" id="UOFL01000065">
    <property type="protein sequence ID" value="VAW74763.1"/>
    <property type="molecule type" value="Genomic_DNA"/>
</dbReference>
<dbReference type="PANTHER" id="PTHR24198">
    <property type="entry name" value="ANKYRIN REPEAT AND PROTEIN KINASE DOMAIN-CONTAINING PROTEIN"/>
    <property type="match status" value="1"/>
</dbReference>
<evidence type="ECO:0000256" key="2">
    <source>
        <dbReference type="ARBA" id="ARBA00023043"/>
    </source>
</evidence>
<evidence type="ECO:0000256" key="1">
    <source>
        <dbReference type="ARBA" id="ARBA00022737"/>
    </source>
</evidence>
<dbReference type="Pfam" id="PF12796">
    <property type="entry name" value="Ank_2"/>
    <property type="match status" value="2"/>
</dbReference>
<dbReference type="AlphaFoldDB" id="A0A3B0YF34"/>
<dbReference type="PANTHER" id="PTHR24198:SF165">
    <property type="entry name" value="ANKYRIN REPEAT-CONTAINING PROTEIN-RELATED"/>
    <property type="match status" value="1"/>
</dbReference>
<name>A0A3B0YF34_9ZZZZ</name>
<keyword evidence="2" id="KW-0040">ANK repeat</keyword>
<evidence type="ECO:0000313" key="3">
    <source>
        <dbReference type="EMBL" id="VAW74763.1"/>
    </source>
</evidence>
<dbReference type="Gene3D" id="1.25.40.20">
    <property type="entry name" value="Ankyrin repeat-containing domain"/>
    <property type="match status" value="3"/>
</dbReference>
<dbReference type="SUPFAM" id="SSF48403">
    <property type="entry name" value="Ankyrin repeat"/>
    <property type="match status" value="2"/>
</dbReference>
<dbReference type="PROSITE" id="PS50297">
    <property type="entry name" value="ANK_REP_REGION"/>
    <property type="match status" value="2"/>
</dbReference>
<dbReference type="InterPro" id="IPR002110">
    <property type="entry name" value="Ankyrin_rpt"/>
</dbReference>
<proteinExistence type="predicted"/>
<protein>
    <submittedName>
        <fullName evidence="3">Uncharacterized protein</fullName>
    </submittedName>
</protein>
<organism evidence="3">
    <name type="scientific">hydrothermal vent metagenome</name>
    <dbReference type="NCBI Taxonomy" id="652676"/>
    <lineage>
        <taxon>unclassified sequences</taxon>
        <taxon>metagenomes</taxon>
        <taxon>ecological metagenomes</taxon>
    </lineage>
</organism>
<dbReference type="SMART" id="SM00248">
    <property type="entry name" value="ANK"/>
    <property type="match status" value="9"/>
</dbReference>
<dbReference type="InterPro" id="IPR036770">
    <property type="entry name" value="Ankyrin_rpt-contain_sf"/>
</dbReference>
<sequence>MKKTLSKLLGKTTSSVRIALGFKASKNVNSRQQKKLSEAIVCHDYRKIKKMLAKGISLSHLKSLYGTVIHGIYRLTDGDIKSLNFFLDRGVDYTARDSSHKTILDTLIADDRLDVLKALIQRQPFAVLDSSEFMTVAQAAIYNQQEELIKCIIEFSAERDDFDEIVADMLFETVLQDNLTLARLILKNKFNRKRTWQNGGSLLHFVKSTEMLALMVKQGLNVNHKDECGLSVISKLVVENQEPLVLAMLKLEPELSDDVAGIYELVITAAKNNSIHVIEALLRFERGQNTNKVVSEKRNNFCREVLCQVIEDRCSLDVIKFLVNYGAEINGRNFYNQTPLMIACIKNNPYYIRYLTALNVNVNLVDDFGRSALLYAIINRSNKCIKVLLANNVDIKLADNKGFDVAMHCFVSGNKFIADLLIQKNIVLLKKYDDKKTSLIFAAMAGNTDMVTYLIEAGADYDMADKKKRTALMYAAANNHLDSVRILIEANANISLKDKNGHTAADMAKTNEVANLFMCVFPRSVPVTKNRESLIESPSSL</sequence>
<dbReference type="PROSITE" id="PS50088">
    <property type="entry name" value="ANK_REPEAT"/>
    <property type="match status" value="3"/>
</dbReference>
<accession>A0A3B0YF34</accession>